<reference evidence="10 11" key="1">
    <citation type="submission" date="2020-02" db="EMBL/GenBank/DDBJ databases">
        <title>Sequencing the genomes of 1000 actinobacteria strains.</title>
        <authorList>
            <person name="Klenk H.-P."/>
        </authorList>
    </citation>
    <scope>NUCLEOTIDE SEQUENCE [LARGE SCALE GENOMIC DNA]</scope>
    <source>
        <strain evidence="10 11">DSM 19609</strain>
    </source>
</reference>
<comment type="subcellular location">
    <subcellularLocation>
        <location evidence="1">Cell membrane</location>
        <topology evidence="1">Multi-pass membrane protein</topology>
    </subcellularLocation>
</comment>
<keyword evidence="6 7" id="KW-0472">Membrane</keyword>
<evidence type="ECO:0000313" key="10">
    <source>
        <dbReference type="EMBL" id="NIH58758.1"/>
    </source>
</evidence>
<dbReference type="PROSITE" id="PS00211">
    <property type="entry name" value="ABC_TRANSPORTER_1"/>
    <property type="match status" value="1"/>
</dbReference>
<protein>
    <submittedName>
        <fullName evidence="10">ATP-binding cassette subfamily B protein</fullName>
    </submittedName>
</protein>
<evidence type="ECO:0000313" key="11">
    <source>
        <dbReference type="Proteomes" id="UP000749311"/>
    </source>
</evidence>
<evidence type="ECO:0000259" key="9">
    <source>
        <dbReference type="PROSITE" id="PS50929"/>
    </source>
</evidence>
<evidence type="ECO:0000256" key="6">
    <source>
        <dbReference type="ARBA" id="ARBA00023136"/>
    </source>
</evidence>
<dbReference type="InterPro" id="IPR003593">
    <property type="entry name" value="AAA+_ATPase"/>
</dbReference>
<accession>A0ABX0SK56</accession>
<dbReference type="InterPro" id="IPR036640">
    <property type="entry name" value="ABC1_TM_sf"/>
</dbReference>
<proteinExistence type="predicted"/>
<keyword evidence="3" id="KW-0547">Nucleotide-binding</keyword>
<evidence type="ECO:0000256" key="5">
    <source>
        <dbReference type="ARBA" id="ARBA00022989"/>
    </source>
</evidence>
<feature type="transmembrane region" description="Helical" evidence="7">
    <location>
        <begin position="66"/>
        <end position="89"/>
    </location>
</feature>
<dbReference type="InterPro" id="IPR011527">
    <property type="entry name" value="ABC1_TM_dom"/>
</dbReference>
<comment type="caution">
    <text evidence="10">The sequence shown here is derived from an EMBL/GenBank/DDBJ whole genome shotgun (WGS) entry which is preliminary data.</text>
</comment>
<gene>
    <name evidence="10" type="ORF">FB473_003459</name>
</gene>
<dbReference type="RefSeq" id="WP_167171843.1">
    <property type="nucleotide sequence ID" value="NZ_BAAAOO010000006.1"/>
</dbReference>
<dbReference type="PROSITE" id="PS50893">
    <property type="entry name" value="ABC_TRANSPORTER_2"/>
    <property type="match status" value="1"/>
</dbReference>
<evidence type="ECO:0000256" key="3">
    <source>
        <dbReference type="ARBA" id="ARBA00022741"/>
    </source>
</evidence>
<evidence type="ECO:0000256" key="7">
    <source>
        <dbReference type="SAM" id="Phobius"/>
    </source>
</evidence>
<feature type="transmembrane region" description="Helical" evidence="7">
    <location>
        <begin position="32"/>
        <end position="54"/>
    </location>
</feature>
<dbReference type="Gene3D" id="1.20.1560.10">
    <property type="entry name" value="ABC transporter type 1, transmembrane domain"/>
    <property type="match status" value="1"/>
</dbReference>
<keyword evidence="2 7" id="KW-0812">Transmembrane</keyword>
<dbReference type="InterPro" id="IPR027417">
    <property type="entry name" value="P-loop_NTPase"/>
</dbReference>
<keyword evidence="4 10" id="KW-0067">ATP-binding</keyword>
<organism evidence="10 11">
    <name type="scientific">Brooklawnia cerclae</name>
    <dbReference type="NCBI Taxonomy" id="349934"/>
    <lineage>
        <taxon>Bacteria</taxon>
        <taxon>Bacillati</taxon>
        <taxon>Actinomycetota</taxon>
        <taxon>Actinomycetes</taxon>
        <taxon>Propionibacteriales</taxon>
        <taxon>Propionibacteriaceae</taxon>
        <taxon>Brooklawnia</taxon>
    </lineage>
</organism>
<dbReference type="PANTHER" id="PTHR24221">
    <property type="entry name" value="ATP-BINDING CASSETTE SUB-FAMILY B"/>
    <property type="match status" value="1"/>
</dbReference>
<feature type="domain" description="ABC transmembrane type-1" evidence="9">
    <location>
        <begin position="29"/>
        <end position="310"/>
    </location>
</feature>
<dbReference type="InterPro" id="IPR003439">
    <property type="entry name" value="ABC_transporter-like_ATP-bd"/>
</dbReference>
<dbReference type="SUPFAM" id="SSF52540">
    <property type="entry name" value="P-loop containing nucleoside triphosphate hydrolases"/>
    <property type="match status" value="1"/>
</dbReference>
<dbReference type="Pfam" id="PF00005">
    <property type="entry name" value="ABC_tran"/>
    <property type="match status" value="1"/>
</dbReference>
<dbReference type="PANTHER" id="PTHR24221:SF397">
    <property type="entry name" value="ABC TRANSPORTER, ATP-BINDING TRANSMEMBRANE PROTEIN"/>
    <property type="match status" value="1"/>
</dbReference>
<sequence>MRTEAARRGLLALYLQLLTARGQTALRRSLALSAVSGILQGTALVLLLPASVALSTGEPCWGLGFAGWLWVFAGLALASGLVAYVNAIIGYTAALDMIESVQTNLGNRIAKLPLGWFQASSAGHLSRMVTQQMMMLGESLAHLLAPTVTNSTCALVMVVGSWAWDWRLGLVLTIAAPVFWGFLKLAQRCLARGKQISEPAEIELGSRIVEFAQSQGALRACGRATSFTELDQANTRALAAQRKDLWWSLLANLLHGMLGQIIVVTLIVLAAHLATGGLLGATQAIAFIGLCLRFTTTLEEVGSKLMGVEDRRPMLHQVDDVLSAPALPEPDSSAPTPTAGTVEFRHVGFGYVPGTPVLTDVSFHVPASSMCALVGPSGSGKTTIAKLVARFHDAGEGSVLVAGADVRGLTVADLMAQLSMVFQDVYLFDDTLEANIRIGRPDASEDDLREAARLAGVTEIVDRLPDGWRTRVGEGGRALSGGERQRVSVARALLKQAPIVLLDEATSSLDPENEANIVASMEQLRRTSTLIVIAHKLDTIRTADQIVVLDSTGSIAAIGTHDELIDRQGPYRDFWRARESAQGWQLV</sequence>
<dbReference type="InterPro" id="IPR017871">
    <property type="entry name" value="ABC_transporter-like_CS"/>
</dbReference>
<dbReference type="InterPro" id="IPR039421">
    <property type="entry name" value="Type_1_exporter"/>
</dbReference>
<evidence type="ECO:0000259" key="8">
    <source>
        <dbReference type="PROSITE" id="PS50893"/>
    </source>
</evidence>
<evidence type="ECO:0000256" key="2">
    <source>
        <dbReference type="ARBA" id="ARBA00022692"/>
    </source>
</evidence>
<evidence type="ECO:0000256" key="4">
    <source>
        <dbReference type="ARBA" id="ARBA00022840"/>
    </source>
</evidence>
<dbReference type="Proteomes" id="UP000749311">
    <property type="component" value="Unassembled WGS sequence"/>
</dbReference>
<dbReference type="PROSITE" id="PS50929">
    <property type="entry name" value="ABC_TM1F"/>
    <property type="match status" value="1"/>
</dbReference>
<dbReference type="SUPFAM" id="SSF90123">
    <property type="entry name" value="ABC transporter transmembrane region"/>
    <property type="match status" value="1"/>
</dbReference>
<feature type="transmembrane region" description="Helical" evidence="7">
    <location>
        <begin position="141"/>
        <end position="162"/>
    </location>
</feature>
<keyword evidence="11" id="KW-1185">Reference proteome</keyword>
<feature type="domain" description="ABC transporter" evidence="8">
    <location>
        <begin position="342"/>
        <end position="577"/>
    </location>
</feature>
<dbReference type="SMART" id="SM00382">
    <property type="entry name" value="AAA"/>
    <property type="match status" value="1"/>
</dbReference>
<feature type="transmembrane region" description="Helical" evidence="7">
    <location>
        <begin position="168"/>
        <end position="186"/>
    </location>
</feature>
<feature type="transmembrane region" description="Helical" evidence="7">
    <location>
        <begin position="245"/>
        <end position="271"/>
    </location>
</feature>
<dbReference type="EMBL" id="JAAMOZ010000005">
    <property type="protein sequence ID" value="NIH58758.1"/>
    <property type="molecule type" value="Genomic_DNA"/>
</dbReference>
<dbReference type="Gene3D" id="3.40.50.300">
    <property type="entry name" value="P-loop containing nucleotide triphosphate hydrolases"/>
    <property type="match status" value="1"/>
</dbReference>
<dbReference type="GO" id="GO:0005524">
    <property type="term" value="F:ATP binding"/>
    <property type="evidence" value="ECO:0007669"/>
    <property type="project" value="UniProtKB-KW"/>
</dbReference>
<dbReference type="Pfam" id="PF00664">
    <property type="entry name" value="ABC_membrane"/>
    <property type="match status" value="1"/>
</dbReference>
<evidence type="ECO:0000256" key="1">
    <source>
        <dbReference type="ARBA" id="ARBA00004651"/>
    </source>
</evidence>
<name>A0ABX0SK56_9ACTN</name>
<keyword evidence="5 7" id="KW-1133">Transmembrane helix</keyword>